<accession>A0A0J4XFJ4</accession>
<reference evidence="1 2" key="1">
    <citation type="submission" date="2018-06" db="EMBL/GenBank/DDBJ databases">
        <authorList>
            <consortium name="Pathogen Informatics"/>
            <person name="Doyle S."/>
        </authorList>
    </citation>
    <scope>NUCLEOTIDE SEQUENCE [LARGE SCALE GENOMIC DNA]</scope>
    <source>
        <strain evidence="1 2">NCTC9140</strain>
    </source>
</reference>
<dbReference type="AlphaFoldDB" id="A0A0J4XFJ4"/>
<gene>
    <name evidence="1" type="ORF">NCTC9140_00772</name>
</gene>
<dbReference type="EMBL" id="UGKQ01000007">
    <property type="protein sequence ID" value="STS79125.1"/>
    <property type="molecule type" value="Genomic_DNA"/>
</dbReference>
<name>A0A0J4XFJ4_KLEPN</name>
<dbReference type="Proteomes" id="UP000254938">
    <property type="component" value="Unassembled WGS sequence"/>
</dbReference>
<organism evidence="1 2">
    <name type="scientific">Klebsiella pneumoniae</name>
    <dbReference type="NCBI Taxonomy" id="573"/>
    <lineage>
        <taxon>Bacteria</taxon>
        <taxon>Pseudomonadati</taxon>
        <taxon>Pseudomonadota</taxon>
        <taxon>Gammaproteobacteria</taxon>
        <taxon>Enterobacterales</taxon>
        <taxon>Enterobacteriaceae</taxon>
        <taxon>Klebsiella/Raoultella group</taxon>
        <taxon>Klebsiella</taxon>
        <taxon>Klebsiella pneumoniae complex</taxon>
    </lineage>
</organism>
<sequence length="44" mass="5077">MNSKDINIFRQEKQRSDYIITPHHGDEGVSYSSINTSLLKKNNP</sequence>
<proteinExistence type="predicted"/>
<protein>
    <submittedName>
        <fullName evidence="1">Uncharacterized protein</fullName>
    </submittedName>
</protein>
<evidence type="ECO:0000313" key="2">
    <source>
        <dbReference type="Proteomes" id="UP000254938"/>
    </source>
</evidence>
<evidence type="ECO:0000313" key="1">
    <source>
        <dbReference type="EMBL" id="STS79125.1"/>
    </source>
</evidence>